<evidence type="ECO:0000256" key="9">
    <source>
        <dbReference type="ARBA" id="ARBA00023157"/>
    </source>
</evidence>
<comment type="caution">
    <text evidence="14">The sequence shown here is derived from an EMBL/GenBank/DDBJ whole genome shotgun (WGS) entry which is preliminary data.</text>
</comment>
<keyword evidence="10" id="KW-0675">Receptor</keyword>
<dbReference type="GO" id="GO:0005737">
    <property type="term" value="C:cytoplasm"/>
    <property type="evidence" value="ECO:0007669"/>
    <property type="project" value="TreeGrafter"/>
</dbReference>
<keyword evidence="15" id="KW-1185">Reference proteome</keyword>
<evidence type="ECO:0000313" key="15">
    <source>
        <dbReference type="Proteomes" id="UP001152562"/>
    </source>
</evidence>
<keyword evidence="6" id="KW-0552">Olfaction</keyword>
<keyword evidence="7 13" id="KW-1133">Transmembrane helix</keyword>
<proteinExistence type="inferred from homology"/>
<keyword evidence="8 13" id="KW-0472">Membrane</keyword>
<comment type="subcellular location">
    <subcellularLocation>
        <location evidence="1">Cell membrane</location>
    </subcellularLocation>
</comment>
<evidence type="ECO:0000256" key="13">
    <source>
        <dbReference type="SAM" id="Phobius"/>
    </source>
</evidence>
<gene>
    <name evidence="14" type="ORF">PIBRA_LOCUS14235</name>
</gene>
<comment type="similarity">
    <text evidence="2">Belongs to the CD36 family.</text>
</comment>
<dbReference type="Proteomes" id="UP001152562">
    <property type="component" value="Unassembled WGS sequence"/>
</dbReference>
<keyword evidence="4" id="KW-0716">Sensory transduction</keyword>
<keyword evidence="11" id="KW-0325">Glycoprotein</keyword>
<keyword evidence="5 13" id="KW-0812">Transmembrane</keyword>
<dbReference type="Pfam" id="PF01130">
    <property type="entry name" value="CD36"/>
    <property type="match status" value="1"/>
</dbReference>
<dbReference type="EMBL" id="CALOZG010000087">
    <property type="protein sequence ID" value="CAH4038727.1"/>
    <property type="molecule type" value="Genomic_DNA"/>
</dbReference>
<evidence type="ECO:0000256" key="10">
    <source>
        <dbReference type="ARBA" id="ARBA00023170"/>
    </source>
</evidence>
<evidence type="ECO:0000256" key="1">
    <source>
        <dbReference type="ARBA" id="ARBA00004236"/>
    </source>
</evidence>
<keyword evidence="9" id="KW-1015">Disulfide bond</keyword>
<evidence type="ECO:0000256" key="8">
    <source>
        <dbReference type="ARBA" id="ARBA00023136"/>
    </source>
</evidence>
<protein>
    <recommendedName>
        <fullName evidence="12">Sensory neuron membrane protein 2</fullName>
    </recommendedName>
</protein>
<evidence type="ECO:0000256" key="3">
    <source>
        <dbReference type="ARBA" id="ARBA00022475"/>
    </source>
</evidence>
<evidence type="ECO:0000256" key="7">
    <source>
        <dbReference type="ARBA" id="ARBA00022989"/>
    </source>
</evidence>
<keyword evidence="3" id="KW-1003">Cell membrane</keyword>
<evidence type="ECO:0000256" key="12">
    <source>
        <dbReference type="ARBA" id="ARBA00040645"/>
    </source>
</evidence>
<evidence type="ECO:0000256" key="2">
    <source>
        <dbReference type="ARBA" id="ARBA00010532"/>
    </source>
</evidence>
<feature type="transmembrane region" description="Helical" evidence="13">
    <location>
        <begin position="12"/>
        <end position="34"/>
    </location>
</feature>
<evidence type="ECO:0000256" key="4">
    <source>
        <dbReference type="ARBA" id="ARBA00022606"/>
    </source>
</evidence>
<dbReference type="GO" id="GO:0005886">
    <property type="term" value="C:plasma membrane"/>
    <property type="evidence" value="ECO:0007669"/>
    <property type="project" value="UniProtKB-SubCell"/>
</dbReference>
<dbReference type="PANTHER" id="PTHR11923">
    <property type="entry name" value="SCAVENGER RECEPTOR CLASS B TYPE-1 SR-B1"/>
    <property type="match status" value="1"/>
</dbReference>
<sequence length="506" mass="56129">MCSLFKCGVTSAVLGVILVIVTCIVSFVVVPGVVESIIISEVALQNGTEAMDRFKEIPFPLDFKVRLFNITNPDEVRGGGIPAVTETGPYIYKMYHTREVEEYEGDIIKYRTRNIFTFNAEASYPNTEDDIVTVVNVPYHGILQMAEIRFLDLMGALSLGLDGIFGANNGPIMTVRVGDFLFDGIPICKNPGLIGGVACGQIKAIGANVKNLVEAEDGSLVFTILDYKNNSPSELYEVYRGIDDASKLGIMNLFNGSKYIDNWVTDIDENGETIPGICNMVNGSDSAIYPPFVDRDKSLFALNTDICRSVQLKYQYDSEYEGIPVARFTVNEWFLDNHEGCFCLNVTSGITQENGCLLKGAMELYSCVGAFMVLSYPHFLYADHTYQNGVIGMTPVEEQHRIFADLDPYTGTVIRGSKRAQFNVFMRPVRSIAATNSLRTTLTPIFWVDEGMSLPEDLTNMIKRRLLGSLNLVDIFIPILISLSVVLAVFGVVLVIWTKRRSKINI</sequence>
<accession>A0A9P0XKU0</accession>
<evidence type="ECO:0000256" key="5">
    <source>
        <dbReference type="ARBA" id="ARBA00022692"/>
    </source>
</evidence>
<evidence type="ECO:0000256" key="6">
    <source>
        <dbReference type="ARBA" id="ARBA00022725"/>
    </source>
</evidence>
<dbReference type="GO" id="GO:0005044">
    <property type="term" value="F:scavenger receptor activity"/>
    <property type="evidence" value="ECO:0007669"/>
    <property type="project" value="TreeGrafter"/>
</dbReference>
<dbReference type="PRINTS" id="PR01609">
    <property type="entry name" value="CD36FAMILY"/>
</dbReference>
<dbReference type="InterPro" id="IPR002159">
    <property type="entry name" value="CD36_fam"/>
</dbReference>
<dbReference type="PANTHER" id="PTHR11923:SF109">
    <property type="entry name" value="SENSORY NEURON MEMBRANE PROTEIN 2"/>
    <property type="match status" value="1"/>
</dbReference>
<evidence type="ECO:0000256" key="11">
    <source>
        <dbReference type="ARBA" id="ARBA00023180"/>
    </source>
</evidence>
<name>A0A9P0XKU0_PIEBR</name>
<feature type="transmembrane region" description="Helical" evidence="13">
    <location>
        <begin position="475"/>
        <end position="497"/>
    </location>
</feature>
<dbReference type="GO" id="GO:0007608">
    <property type="term" value="P:sensory perception of smell"/>
    <property type="evidence" value="ECO:0007669"/>
    <property type="project" value="UniProtKB-KW"/>
</dbReference>
<dbReference type="AlphaFoldDB" id="A0A9P0XKU0"/>
<evidence type="ECO:0000313" key="14">
    <source>
        <dbReference type="EMBL" id="CAH4038727.1"/>
    </source>
</evidence>
<organism evidence="14 15">
    <name type="scientific">Pieris brassicae</name>
    <name type="common">White butterfly</name>
    <name type="synonym">Large white butterfly</name>
    <dbReference type="NCBI Taxonomy" id="7116"/>
    <lineage>
        <taxon>Eukaryota</taxon>
        <taxon>Metazoa</taxon>
        <taxon>Ecdysozoa</taxon>
        <taxon>Arthropoda</taxon>
        <taxon>Hexapoda</taxon>
        <taxon>Insecta</taxon>
        <taxon>Pterygota</taxon>
        <taxon>Neoptera</taxon>
        <taxon>Endopterygota</taxon>
        <taxon>Lepidoptera</taxon>
        <taxon>Glossata</taxon>
        <taxon>Ditrysia</taxon>
        <taxon>Papilionoidea</taxon>
        <taxon>Pieridae</taxon>
        <taxon>Pierinae</taxon>
        <taxon>Pieris</taxon>
    </lineage>
</organism>
<reference evidence="14" key="1">
    <citation type="submission" date="2022-05" db="EMBL/GenBank/DDBJ databases">
        <authorList>
            <person name="Okamura Y."/>
        </authorList>
    </citation>
    <scope>NUCLEOTIDE SEQUENCE</scope>
</reference>